<dbReference type="Proteomes" id="UP000318538">
    <property type="component" value="Chromosome"/>
</dbReference>
<reference evidence="1 2" key="1">
    <citation type="submission" date="2019-02" db="EMBL/GenBank/DDBJ databases">
        <title>Deep-cultivation of Planctomycetes and their phenomic and genomic characterization uncovers novel biology.</title>
        <authorList>
            <person name="Wiegand S."/>
            <person name="Jogler M."/>
            <person name="Boedeker C."/>
            <person name="Pinto D."/>
            <person name="Vollmers J."/>
            <person name="Rivas-Marin E."/>
            <person name="Kohn T."/>
            <person name="Peeters S.H."/>
            <person name="Heuer A."/>
            <person name="Rast P."/>
            <person name="Oberbeckmann S."/>
            <person name="Bunk B."/>
            <person name="Jeske O."/>
            <person name="Meyerdierks A."/>
            <person name="Storesund J.E."/>
            <person name="Kallscheuer N."/>
            <person name="Luecker S."/>
            <person name="Lage O.M."/>
            <person name="Pohl T."/>
            <person name="Merkel B.J."/>
            <person name="Hornburger P."/>
            <person name="Mueller R.-W."/>
            <person name="Bruemmer F."/>
            <person name="Labrenz M."/>
            <person name="Spormann A.M."/>
            <person name="Op den Camp H."/>
            <person name="Overmann J."/>
            <person name="Amann R."/>
            <person name="Jetten M.S.M."/>
            <person name="Mascher T."/>
            <person name="Medema M.H."/>
            <person name="Devos D.P."/>
            <person name="Kaster A.-K."/>
            <person name="Ovreas L."/>
            <person name="Rohde M."/>
            <person name="Galperin M.Y."/>
            <person name="Jogler C."/>
        </authorList>
    </citation>
    <scope>NUCLEOTIDE SEQUENCE [LARGE SCALE GENOMIC DNA]</scope>
    <source>
        <strain evidence="1 2">K22_7</strain>
    </source>
</reference>
<organism evidence="1 2">
    <name type="scientific">Rubripirellula lacrimiformis</name>
    <dbReference type="NCBI Taxonomy" id="1930273"/>
    <lineage>
        <taxon>Bacteria</taxon>
        <taxon>Pseudomonadati</taxon>
        <taxon>Planctomycetota</taxon>
        <taxon>Planctomycetia</taxon>
        <taxon>Pirellulales</taxon>
        <taxon>Pirellulaceae</taxon>
        <taxon>Rubripirellula</taxon>
    </lineage>
</organism>
<dbReference type="EMBL" id="CP036525">
    <property type="protein sequence ID" value="QDT06807.1"/>
    <property type="molecule type" value="Genomic_DNA"/>
</dbReference>
<evidence type="ECO:0000313" key="2">
    <source>
        <dbReference type="Proteomes" id="UP000318538"/>
    </source>
</evidence>
<proteinExistence type="predicted"/>
<accession>A0A517NI41</accession>
<dbReference type="AlphaFoldDB" id="A0A517NI41"/>
<dbReference type="KEGG" id="rlc:K227x_52230"/>
<sequence length="112" mass="12022">MRAELAFNAGERGQNDLGRHCGWLVFFCPLTPTLSPTLNASGTRVQRGGEGAKRVGGDTAVGWFSFAPSPPGLSKWSFDYLGGEGWGEGAVVTLNPWGPPKRHDAFASLRLF</sequence>
<evidence type="ECO:0000313" key="1">
    <source>
        <dbReference type="EMBL" id="QDT06807.1"/>
    </source>
</evidence>
<keyword evidence="2" id="KW-1185">Reference proteome</keyword>
<name>A0A517NI41_9BACT</name>
<gene>
    <name evidence="1" type="ORF">K227x_52230</name>
</gene>
<protein>
    <submittedName>
        <fullName evidence="1">Uncharacterized protein</fullName>
    </submittedName>
</protein>